<evidence type="ECO:0000313" key="2">
    <source>
        <dbReference type="EMBL" id="GIJ27461.1"/>
    </source>
</evidence>
<organism evidence="2 3">
    <name type="scientific">Micromonospora qiuiae</name>
    <dbReference type="NCBI Taxonomy" id="502268"/>
    <lineage>
        <taxon>Bacteria</taxon>
        <taxon>Bacillati</taxon>
        <taxon>Actinomycetota</taxon>
        <taxon>Actinomycetes</taxon>
        <taxon>Micromonosporales</taxon>
        <taxon>Micromonosporaceae</taxon>
        <taxon>Micromonospora</taxon>
    </lineage>
</organism>
<dbReference type="RefSeq" id="WP_204035025.1">
    <property type="nucleotide sequence ID" value="NZ_BOPC01000032.1"/>
</dbReference>
<name>A0ABQ4JBA7_9ACTN</name>
<comment type="caution">
    <text evidence="2">The sequence shown here is derived from an EMBL/GenBank/DDBJ whole genome shotgun (WGS) entry which is preliminary data.</text>
</comment>
<evidence type="ECO:0008006" key="4">
    <source>
        <dbReference type="Google" id="ProtNLM"/>
    </source>
</evidence>
<evidence type="ECO:0000313" key="3">
    <source>
        <dbReference type="Proteomes" id="UP000653076"/>
    </source>
</evidence>
<feature type="region of interest" description="Disordered" evidence="1">
    <location>
        <begin position="167"/>
        <end position="193"/>
    </location>
</feature>
<reference evidence="2 3" key="1">
    <citation type="submission" date="2021-01" db="EMBL/GenBank/DDBJ databases">
        <title>Whole genome shotgun sequence of Verrucosispora qiuiae NBRC 106684.</title>
        <authorList>
            <person name="Komaki H."/>
            <person name="Tamura T."/>
        </authorList>
    </citation>
    <scope>NUCLEOTIDE SEQUENCE [LARGE SCALE GENOMIC DNA]</scope>
    <source>
        <strain evidence="2 3">NBRC 106684</strain>
    </source>
</reference>
<gene>
    <name evidence="2" type="ORF">Vqi01_26230</name>
</gene>
<sequence length="333" mass="35809">MTDPQLLDALVEETAEQEIPGLGRKRDLCRQLLLSGCGGYHVAYYTGGVLDFALDLLAHACAPPAVEGADPAQRRDAHRRVGAQLAYRAAELSRRVWELQCGGLVRLAVQTRTDYVFCNTVVGGEYVVGFATLPPAAADEVADPARASEIDRAAARLATDLRQLVRLPSQNPGGWSTADGQPASHAPDGETVPPYVNGAADVAAPLAAALRTTGLHYLSHHRLGEQTAAVDILHHPELEPFFSRGSTVADRRASYERLGEDLSLVALQVARDLRRAVPGEVERLVLDLEIGALFYYLIAPDNYLFGVVLDQDWVSQADQDMSALGRQLAAAAG</sequence>
<keyword evidence="3" id="KW-1185">Reference proteome</keyword>
<protein>
    <recommendedName>
        <fullName evidence="4">Histidine kinase</fullName>
    </recommendedName>
</protein>
<accession>A0ABQ4JBA7</accession>
<evidence type="ECO:0000256" key="1">
    <source>
        <dbReference type="SAM" id="MobiDB-lite"/>
    </source>
</evidence>
<dbReference type="Proteomes" id="UP000653076">
    <property type="component" value="Unassembled WGS sequence"/>
</dbReference>
<proteinExistence type="predicted"/>
<dbReference type="EMBL" id="BOPC01000032">
    <property type="protein sequence ID" value="GIJ27461.1"/>
    <property type="molecule type" value="Genomic_DNA"/>
</dbReference>